<comment type="caution">
    <text evidence="8">The sequence shown here is derived from an EMBL/GenBank/DDBJ whole genome shotgun (WGS) entry which is preliminary data.</text>
</comment>
<keyword evidence="3" id="KW-0238">DNA-binding</keyword>
<proteinExistence type="predicted"/>
<organism evidence="8 9">
    <name type="scientific">Penicillium steckii</name>
    <dbReference type="NCBI Taxonomy" id="303698"/>
    <lineage>
        <taxon>Eukaryota</taxon>
        <taxon>Fungi</taxon>
        <taxon>Dikarya</taxon>
        <taxon>Ascomycota</taxon>
        <taxon>Pezizomycotina</taxon>
        <taxon>Eurotiomycetes</taxon>
        <taxon>Eurotiomycetidae</taxon>
        <taxon>Eurotiales</taxon>
        <taxon>Aspergillaceae</taxon>
        <taxon>Penicillium</taxon>
    </lineage>
</organism>
<dbReference type="SUPFAM" id="SSF57701">
    <property type="entry name" value="Zn2/Cys6 DNA-binding domain"/>
    <property type="match status" value="1"/>
</dbReference>
<dbReference type="InterPro" id="IPR007219">
    <property type="entry name" value="XnlR_reg_dom"/>
</dbReference>
<dbReference type="OrthoDB" id="5818554at2759"/>
<feature type="region of interest" description="Disordered" evidence="6">
    <location>
        <begin position="58"/>
        <end position="94"/>
    </location>
</feature>
<keyword evidence="4" id="KW-0804">Transcription</keyword>
<dbReference type="SMART" id="SM00906">
    <property type="entry name" value="Fungal_trans"/>
    <property type="match status" value="1"/>
</dbReference>
<dbReference type="CDD" id="cd00067">
    <property type="entry name" value="GAL4"/>
    <property type="match status" value="1"/>
</dbReference>
<accession>A0A1V6SXC1</accession>
<dbReference type="InterPro" id="IPR052780">
    <property type="entry name" value="AAA_Catabolism_Regulators"/>
</dbReference>
<dbReference type="STRING" id="303698.A0A1V6SXC1"/>
<dbReference type="EMBL" id="MLKD01000017">
    <property type="protein sequence ID" value="OQE18618.1"/>
    <property type="molecule type" value="Genomic_DNA"/>
</dbReference>
<feature type="compositionally biased region" description="Basic and acidic residues" evidence="6">
    <location>
        <begin position="76"/>
        <end position="94"/>
    </location>
</feature>
<dbReference type="GO" id="GO:0005634">
    <property type="term" value="C:nucleus"/>
    <property type="evidence" value="ECO:0007669"/>
    <property type="project" value="TreeGrafter"/>
</dbReference>
<dbReference type="CDD" id="cd12148">
    <property type="entry name" value="fungal_TF_MHR"/>
    <property type="match status" value="1"/>
</dbReference>
<keyword evidence="1" id="KW-0479">Metal-binding</keyword>
<keyword evidence="5" id="KW-0539">Nucleus</keyword>
<feature type="domain" description="Zn(2)-C6 fungal-type" evidence="7">
    <location>
        <begin position="12"/>
        <end position="48"/>
    </location>
</feature>
<feature type="region of interest" description="Disordered" evidence="6">
    <location>
        <begin position="120"/>
        <end position="143"/>
    </location>
</feature>
<evidence type="ECO:0000313" key="9">
    <source>
        <dbReference type="Proteomes" id="UP000191285"/>
    </source>
</evidence>
<feature type="compositionally biased region" description="Polar residues" evidence="6">
    <location>
        <begin position="126"/>
        <end position="139"/>
    </location>
</feature>
<evidence type="ECO:0000256" key="4">
    <source>
        <dbReference type="ARBA" id="ARBA00023163"/>
    </source>
</evidence>
<gene>
    <name evidence="8" type="ORF">PENSTE_c017G08810</name>
</gene>
<dbReference type="AlphaFoldDB" id="A0A1V6SXC1"/>
<keyword evidence="9" id="KW-1185">Reference proteome</keyword>
<dbReference type="GO" id="GO:0003677">
    <property type="term" value="F:DNA binding"/>
    <property type="evidence" value="ECO:0007669"/>
    <property type="project" value="UniProtKB-KW"/>
</dbReference>
<sequence>MTRSRNIRLYRACERCRQRKLKCDPTTSPDGSKSPCLECIRAGEECVLASSRRGGDFSKFRRSAKKQKMDSASTPNRDDANELEFPQHSECEKGSEDPIYAELTNPGDALQILARLAANDPKRSQQDTNPRTWSPPHSDSCNDEAKLSENFIKRVQTPTLQRPLSETETLVIGILGTDTARSLLNHYADNYHPFCPLAPKSVLATNDVRRTAINEPMLLTVILTIASKDETAYQEIHQQCWHYLKKHLLDVLLAVPSTLNVGTVESLLLLAEWVPYLQLETGSYPKLFPGNLSAVEDNMAWSLIGQAVRHSYLLRLDKASFREKVRGESEDIVNRKQLAWIFVYIADRQISVRMGQSFWSRGPSLSTRFTADDFPSLRLSVDAEHNYAQVLQATIELTQLLHNAHDILYSSKERRMQMVHWGDYNRYLDDFRRSLSAWHDRWGKLDASPKLYSTLRIVKEYVRLYVCAFSFQSILSRAVQENRNHDTIKSPPGKASSLFPQGIMSTPDGVYVFEAVDSAQKILMISAETDPVAHIRYMPFRFYVYTIYSAVFLYKAAAFGAFSPSQHKAIVELVQQFIKILEQAATSDSHIGYRYSKLLKRIWLSDASNSVEHGNDNLAPQSHQGALFPIVGESVDYSNGSCNPTNPDIEAPVSMEMLTPDFNLFCPDFSSLESEFFDISAGNFGFPNSYSHPDLSS</sequence>
<dbReference type="PANTHER" id="PTHR31644:SF1">
    <property type="entry name" value="ZN(II)2CYS6 TRANSCRIPTION FACTOR (EUROFUNG)"/>
    <property type="match status" value="1"/>
</dbReference>
<evidence type="ECO:0000256" key="3">
    <source>
        <dbReference type="ARBA" id="ARBA00023125"/>
    </source>
</evidence>
<dbReference type="Gene3D" id="4.10.240.10">
    <property type="entry name" value="Zn(2)-C6 fungal-type DNA-binding domain"/>
    <property type="match status" value="1"/>
</dbReference>
<evidence type="ECO:0000313" key="8">
    <source>
        <dbReference type="EMBL" id="OQE18618.1"/>
    </source>
</evidence>
<dbReference type="InterPro" id="IPR036864">
    <property type="entry name" value="Zn2-C6_fun-type_DNA-bd_sf"/>
</dbReference>
<evidence type="ECO:0000256" key="1">
    <source>
        <dbReference type="ARBA" id="ARBA00022723"/>
    </source>
</evidence>
<reference evidence="9" key="1">
    <citation type="journal article" date="2017" name="Nat. Microbiol.">
        <title>Global analysis of biosynthetic gene clusters reveals vast potential of secondary metabolite production in Penicillium species.</title>
        <authorList>
            <person name="Nielsen J.C."/>
            <person name="Grijseels S."/>
            <person name="Prigent S."/>
            <person name="Ji B."/>
            <person name="Dainat J."/>
            <person name="Nielsen K.F."/>
            <person name="Frisvad J.C."/>
            <person name="Workman M."/>
            <person name="Nielsen J."/>
        </authorList>
    </citation>
    <scope>NUCLEOTIDE SEQUENCE [LARGE SCALE GENOMIC DNA]</scope>
    <source>
        <strain evidence="9">IBT 24891</strain>
    </source>
</reference>
<evidence type="ECO:0000256" key="2">
    <source>
        <dbReference type="ARBA" id="ARBA00023015"/>
    </source>
</evidence>
<dbReference type="SMART" id="SM00066">
    <property type="entry name" value="GAL4"/>
    <property type="match status" value="1"/>
</dbReference>
<evidence type="ECO:0000256" key="6">
    <source>
        <dbReference type="SAM" id="MobiDB-lite"/>
    </source>
</evidence>
<keyword evidence="2" id="KW-0805">Transcription regulation</keyword>
<dbReference type="PANTHER" id="PTHR31644">
    <property type="entry name" value="TRANSCRIPTIONAL ACTIVATOR ARO80-RELATED"/>
    <property type="match status" value="1"/>
</dbReference>
<dbReference type="InterPro" id="IPR001138">
    <property type="entry name" value="Zn2Cys6_DnaBD"/>
</dbReference>
<dbReference type="GO" id="GO:0000981">
    <property type="term" value="F:DNA-binding transcription factor activity, RNA polymerase II-specific"/>
    <property type="evidence" value="ECO:0007669"/>
    <property type="project" value="InterPro"/>
</dbReference>
<dbReference type="PROSITE" id="PS50048">
    <property type="entry name" value="ZN2_CY6_FUNGAL_2"/>
    <property type="match status" value="1"/>
</dbReference>
<protein>
    <recommendedName>
        <fullName evidence="7">Zn(2)-C6 fungal-type domain-containing protein</fullName>
    </recommendedName>
</protein>
<name>A0A1V6SXC1_9EURO</name>
<evidence type="ECO:0000256" key="5">
    <source>
        <dbReference type="ARBA" id="ARBA00023242"/>
    </source>
</evidence>
<dbReference type="PROSITE" id="PS00463">
    <property type="entry name" value="ZN2_CY6_FUNGAL_1"/>
    <property type="match status" value="1"/>
</dbReference>
<dbReference type="Proteomes" id="UP000191285">
    <property type="component" value="Unassembled WGS sequence"/>
</dbReference>
<evidence type="ECO:0000259" key="7">
    <source>
        <dbReference type="PROSITE" id="PS50048"/>
    </source>
</evidence>
<dbReference type="GO" id="GO:0008270">
    <property type="term" value="F:zinc ion binding"/>
    <property type="evidence" value="ECO:0007669"/>
    <property type="project" value="InterPro"/>
</dbReference>
<dbReference type="GO" id="GO:0006351">
    <property type="term" value="P:DNA-templated transcription"/>
    <property type="evidence" value="ECO:0007669"/>
    <property type="project" value="InterPro"/>
</dbReference>
<dbReference type="Pfam" id="PF00172">
    <property type="entry name" value="Zn_clus"/>
    <property type="match status" value="1"/>
</dbReference>